<dbReference type="PROSITE" id="PS50805">
    <property type="entry name" value="KRAB"/>
    <property type="match status" value="1"/>
</dbReference>
<organism evidence="2 3">
    <name type="scientific">Salvator merianae</name>
    <name type="common">Argentine black and white tegu</name>
    <name type="synonym">Tupinambis merianae</name>
    <dbReference type="NCBI Taxonomy" id="96440"/>
    <lineage>
        <taxon>Eukaryota</taxon>
        <taxon>Metazoa</taxon>
        <taxon>Chordata</taxon>
        <taxon>Craniata</taxon>
        <taxon>Vertebrata</taxon>
        <taxon>Euteleostomi</taxon>
        <taxon>Lepidosauria</taxon>
        <taxon>Squamata</taxon>
        <taxon>Bifurcata</taxon>
        <taxon>Unidentata</taxon>
        <taxon>Episquamata</taxon>
        <taxon>Laterata</taxon>
        <taxon>Teiioidea</taxon>
        <taxon>Teiidae</taxon>
        <taxon>Salvator</taxon>
    </lineage>
</organism>
<reference evidence="2" key="2">
    <citation type="submission" date="2025-09" db="UniProtKB">
        <authorList>
            <consortium name="Ensembl"/>
        </authorList>
    </citation>
    <scope>IDENTIFICATION</scope>
</reference>
<evidence type="ECO:0000313" key="2">
    <source>
        <dbReference type="Ensembl" id="ENSSMRP00000026640.1"/>
    </source>
</evidence>
<dbReference type="AlphaFoldDB" id="A0A8D0E5K5"/>
<dbReference type="Ensembl" id="ENSSMRT00000031128.1">
    <property type="protein sequence ID" value="ENSSMRP00000026640.1"/>
    <property type="gene ID" value="ENSSMRG00000020576.1"/>
</dbReference>
<dbReference type="PANTHER" id="PTHR23232">
    <property type="entry name" value="KRAB DOMAIN C2H2 ZINC FINGER"/>
    <property type="match status" value="1"/>
</dbReference>
<dbReference type="GO" id="GO:0006355">
    <property type="term" value="P:regulation of DNA-templated transcription"/>
    <property type="evidence" value="ECO:0007669"/>
    <property type="project" value="InterPro"/>
</dbReference>
<dbReference type="InterPro" id="IPR050169">
    <property type="entry name" value="Krueppel_C2H2_ZnF"/>
</dbReference>
<reference evidence="2" key="1">
    <citation type="submission" date="2025-08" db="UniProtKB">
        <authorList>
            <consortium name="Ensembl"/>
        </authorList>
    </citation>
    <scope>IDENTIFICATION</scope>
</reference>
<proteinExistence type="predicted"/>
<accession>A0A8D0E5K5</accession>
<keyword evidence="3" id="KW-1185">Reference proteome</keyword>
<dbReference type="GeneTree" id="ENSGT01150000290298"/>
<dbReference type="SUPFAM" id="SSF109640">
    <property type="entry name" value="KRAB domain (Kruppel-associated box)"/>
    <property type="match status" value="1"/>
</dbReference>
<name>A0A8D0E5K5_SALMN</name>
<dbReference type="Pfam" id="PF01352">
    <property type="entry name" value="KRAB"/>
    <property type="match status" value="1"/>
</dbReference>
<dbReference type="Proteomes" id="UP000694421">
    <property type="component" value="Unplaced"/>
</dbReference>
<protein>
    <recommendedName>
        <fullName evidence="1">KRAB domain-containing protein</fullName>
    </recommendedName>
</protein>
<dbReference type="Gene3D" id="6.10.140.140">
    <property type="match status" value="1"/>
</dbReference>
<sequence length="100" mass="11053">TANSALALDPVTFEDVAVCFTEEEWALLDPGQRALHREVMEETQKAESSVLLPHPWLVREGQMGPLMGDCVIAVRTARASQSPWQREGVGPIAHYMITHA</sequence>
<dbReference type="CDD" id="cd07765">
    <property type="entry name" value="KRAB_A-box"/>
    <property type="match status" value="1"/>
</dbReference>
<dbReference type="PANTHER" id="PTHR23232:SF156">
    <property type="entry name" value="KRAB DOMAIN-CONTAINING PROTEIN"/>
    <property type="match status" value="1"/>
</dbReference>
<dbReference type="SMART" id="SM00349">
    <property type="entry name" value="KRAB"/>
    <property type="match status" value="1"/>
</dbReference>
<evidence type="ECO:0000259" key="1">
    <source>
        <dbReference type="PROSITE" id="PS50805"/>
    </source>
</evidence>
<evidence type="ECO:0000313" key="3">
    <source>
        <dbReference type="Proteomes" id="UP000694421"/>
    </source>
</evidence>
<feature type="domain" description="KRAB" evidence="1">
    <location>
        <begin position="11"/>
        <end position="96"/>
    </location>
</feature>
<dbReference type="InterPro" id="IPR036051">
    <property type="entry name" value="KRAB_dom_sf"/>
</dbReference>
<dbReference type="InterPro" id="IPR001909">
    <property type="entry name" value="KRAB"/>
</dbReference>